<evidence type="ECO:0000256" key="1">
    <source>
        <dbReference type="SAM" id="Coils"/>
    </source>
</evidence>
<dbReference type="Gene3D" id="1.25.40.10">
    <property type="entry name" value="Tetratricopeptide repeat domain"/>
    <property type="match status" value="1"/>
</dbReference>
<sequence length="951" mass="106946">MASSVLINGMKLKQLREQRALSQEGLEYACSQKKGCSVSIATIKRAELGTPLSRRTAARLANFFSVSIDELISTPINEHDAMPSFSEEKRQGVVVWLRCNTKGAVTEMANRISLLCPLFTQNFGNTLVAALPYQTQERKIYLSLQSALLDWSQFASTFTALVSVQPLSTLSEQQWCLDDHRLNILSELSLQIHRPSVLVSDSLIEVSSRYFSYQDIRHLSGYKVLLQRQQPFFCTTVAREHELSLFRYALEQVDRYENRFLITVSGDEGMGKSHMLNELTHLAQQQGWQAIDYDFEWSPHPLLELTQQITASRQLGQTKSRAETQCDVALESDIAAPQTPILISIDNVHLSDHTHIADIKKIMEDLQNSAAVIAISYLPSHVDDDCLETLRCTQWSELPLSLSPLNKHAMIMFAQQQASIPNEREDSYIEQSNGNPFYYQQLILFRPKNGIPPSVFLRSQDILNNLPPISKQILAILSLALAPFTTDDLKAMLPLSGPSIETLLNIHLIRISHEDVVTLYSPFLAKVLVENIEPQDQCRIYLHLASHTKQHASISDISKQLTLADYYTKGESWHDASRTFLHCGQHCLETGDYPLAQHYLNIALEHQQRAPHLSSNGLLLDIRLTLATLVRVTHGWVSHSTVAAYQSCITLAQEQKCAKRHCISLSGLWVTQLMAMNFELSEDTAKQILALAEESDIPSGKALAYSCLANSQYWLAKHHQAITHAQLAFEYMQDKQQDAIYDKVGINPIALAGCFGSLSATLLGLEDKVIYFQSFNGDDSIVNEPFSQAIALQGEVWVAYHSRQFQQVLQLSDQLLDLADTYQFPFYRGIAMLFKGWAQFFTSKQQTAPSLALVEEGYNHWLTASGDQIAHSLYAMIKAELYIKVQRLEEALALLEEGIDTATQRKEFCYLAPMYAMAASIQTDGGSFNQIASQFAKQQGATLFISEYNLD</sequence>
<gene>
    <name evidence="3" type="ORF">QWZ16_08770</name>
</gene>
<evidence type="ECO:0000313" key="4">
    <source>
        <dbReference type="Proteomes" id="UP001238540"/>
    </source>
</evidence>
<dbReference type="SUPFAM" id="SSF47413">
    <property type="entry name" value="lambda repressor-like DNA-binding domains"/>
    <property type="match status" value="1"/>
</dbReference>
<evidence type="ECO:0000313" key="3">
    <source>
        <dbReference type="EMBL" id="MDN3609789.1"/>
    </source>
</evidence>
<dbReference type="Gene3D" id="1.10.260.40">
    <property type="entry name" value="lambda repressor-like DNA-binding domains"/>
    <property type="match status" value="1"/>
</dbReference>
<protein>
    <recommendedName>
        <fullName evidence="2">HTH cro/C1-type domain-containing protein</fullName>
    </recommendedName>
</protein>
<feature type="coiled-coil region" evidence="1">
    <location>
        <begin position="878"/>
        <end position="905"/>
    </location>
</feature>
<comment type="caution">
    <text evidence="3">The sequence shown here is derived from an EMBL/GenBank/DDBJ whole genome shotgun (WGS) entry which is preliminary data.</text>
</comment>
<dbReference type="EMBL" id="JAUFQC010000001">
    <property type="protein sequence ID" value="MDN3609789.1"/>
    <property type="molecule type" value="Genomic_DNA"/>
</dbReference>
<accession>A0ABT8BSZ8</accession>
<dbReference type="InterPro" id="IPR011990">
    <property type="entry name" value="TPR-like_helical_dom_sf"/>
</dbReference>
<dbReference type="CDD" id="cd00093">
    <property type="entry name" value="HTH_XRE"/>
    <property type="match status" value="1"/>
</dbReference>
<dbReference type="PROSITE" id="PS50943">
    <property type="entry name" value="HTH_CROC1"/>
    <property type="match status" value="1"/>
</dbReference>
<reference evidence="4" key="1">
    <citation type="journal article" date="2019" name="Int. J. Syst. Evol. Microbiol.">
        <title>The Global Catalogue of Microorganisms (GCM) 10K type strain sequencing project: providing services to taxonomists for standard genome sequencing and annotation.</title>
        <authorList>
            <consortium name="The Broad Institute Genomics Platform"/>
            <consortium name="The Broad Institute Genome Sequencing Center for Infectious Disease"/>
            <person name="Wu L."/>
            <person name="Ma J."/>
        </authorList>
    </citation>
    <scope>NUCLEOTIDE SEQUENCE [LARGE SCALE GENOMIC DNA]</scope>
    <source>
        <strain evidence="4">CECT 7398</strain>
    </source>
</reference>
<organism evidence="3 4">
    <name type="scientific">Vibrio ostreicida</name>
    <dbReference type="NCBI Taxonomy" id="526588"/>
    <lineage>
        <taxon>Bacteria</taxon>
        <taxon>Pseudomonadati</taxon>
        <taxon>Pseudomonadota</taxon>
        <taxon>Gammaproteobacteria</taxon>
        <taxon>Vibrionales</taxon>
        <taxon>Vibrionaceae</taxon>
        <taxon>Vibrio</taxon>
    </lineage>
</organism>
<name>A0ABT8BSZ8_9VIBR</name>
<evidence type="ECO:0000259" key="2">
    <source>
        <dbReference type="PROSITE" id="PS50943"/>
    </source>
</evidence>
<dbReference type="InterPro" id="IPR001387">
    <property type="entry name" value="Cro/C1-type_HTH"/>
</dbReference>
<dbReference type="SUPFAM" id="SSF52540">
    <property type="entry name" value="P-loop containing nucleoside triphosphate hydrolases"/>
    <property type="match status" value="1"/>
</dbReference>
<dbReference type="InterPro" id="IPR010982">
    <property type="entry name" value="Lambda_DNA-bd_dom_sf"/>
</dbReference>
<dbReference type="InterPro" id="IPR027417">
    <property type="entry name" value="P-loop_NTPase"/>
</dbReference>
<dbReference type="RefSeq" id="WP_170882886.1">
    <property type="nucleotide sequence ID" value="NZ_JABEYA020000007.1"/>
</dbReference>
<dbReference type="Proteomes" id="UP001238540">
    <property type="component" value="Unassembled WGS sequence"/>
</dbReference>
<keyword evidence="4" id="KW-1185">Reference proteome</keyword>
<feature type="domain" description="HTH cro/C1-type" evidence="2">
    <location>
        <begin position="12"/>
        <end position="71"/>
    </location>
</feature>
<proteinExistence type="predicted"/>
<dbReference type="SMART" id="SM00530">
    <property type="entry name" value="HTH_XRE"/>
    <property type="match status" value="1"/>
</dbReference>
<keyword evidence="1" id="KW-0175">Coiled coil</keyword>